<evidence type="ECO:0000259" key="1">
    <source>
        <dbReference type="Pfam" id="PF07693"/>
    </source>
</evidence>
<dbReference type="STRING" id="1137284.GCA_001418205_01612"/>
<name>A0A0K6IL07_9GAMM</name>
<protein>
    <submittedName>
        <fullName evidence="2">KAP family P-loop domain</fullName>
    </submittedName>
</protein>
<sequence>MPSDQVSPFEKCATGIKRKELAERFTQYLNTRDTEEHAFPVNLNGAWGTGKTFFVNNWKLLVKDQGHIGIKIDAWESDYLDDPLTIIIAEIIEQLKGRCNDLQFHEQEKKVANALVQLKSALPAIAKALIGIFLGKDAADSIGSIVEAIAKTGIEHQKYEPDLNMGELGLEATRAHIRHKQFIKDFKDEVGKLVDIAQPNKTDKKVFVFIDELDRCRPTYAIEMLETVKHLFDIPNFVFVFSTDTKQLQHSIKAVYGQDFDSHEYLSRFFEQRLTLPEPDFFEFLTAEKMFDSKEFKPLPTLPEIKTPEELRAAVALVCQMNQAQLSLRRAKQICMHIEVTLQSEVLQRSYYSVFHLIGLIIGRALYHDRQDIEDSTPLQKCQLAIKEQTQRSKIEILKVIAFLKGTVNSRPGSPVKLTELINQYDSALGYIKKGHLASQFRIDCNDTHTPQLDAVKKLKLQPIAIKERAYRIDHEQKNNILSTEQLFEVIESLDAIFIEE</sequence>
<dbReference type="RefSeq" id="WP_055462714.1">
    <property type="nucleotide sequence ID" value="NZ_CYHG01000004.1"/>
</dbReference>
<dbReference type="AlphaFoldDB" id="A0A0K6IL07"/>
<keyword evidence="3" id="KW-1185">Reference proteome</keyword>
<dbReference type="Pfam" id="PF07693">
    <property type="entry name" value="KAP_NTPase"/>
    <property type="match status" value="1"/>
</dbReference>
<proteinExistence type="predicted"/>
<feature type="domain" description="KAP NTPase" evidence="1">
    <location>
        <begin position="19"/>
        <end position="283"/>
    </location>
</feature>
<dbReference type="Gene3D" id="3.40.50.300">
    <property type="entry name" value="P-loop containing nucleotide triphosphate hydrolases"/>
    <property type="match status" value="1"/>
</dbReference>
<dbReference type="InterPro" id="IPR011646">
    <property type="entry name" value="KAP_P-loop"/>
</dbReference>
<evidence type="ECO:0000313" key="2">
    <source>
        <dbReference type="EMBL" id="CUB03761.1"/>
    </source>
</evidence>
<dbReference type="OrthoDB" id="88903at2"/>
<dbReference type="EMBL" id="CYHG01000004">
    <property type="protein sequence ID" value="CUB03761.1"/>
    <property type="molecule type" value="Genomic_DNA"/>
</dbReference>
<organism evidence="2 3">
    <name type="scientific">Marinomonas fungiae</name>
    <dbReference type="NCBI Taxonomy" id="1137284"/>
    <lineage>
        <taxon>Bacteria</taxon>
        <taxon>Pseudomonadati</taxon>
        <taxon>Pseudomonadota</taxon>
        <taxon>Gammaproteobacteria</taxon>
        <taxon>Oceanospirillales</taxon>
        <taxon>Oceanospirillaceae</taxon>
        <taxon>Marinomonas</taxon>
    </lineage>
</organism>
<dbReference type="Proteomes" id="UP000182769">
    <property type="component" value="Unassembled WGS sequence"/>
</dbReference>
<accession>A0A0K6IL07</accession>
<gene>
    <name evidence="2" type="ORF">Ga0061065_104192</name>
</gene>
<dbReference type="InterPro" id="IPR027417">
    <property type="entry name" value="P-loop_NTPase"/>
</dbReference>
<evidence type="ECO:0000313" key="3">
    <source>
        <dbReference type="Proteomes" id="UP000182769"/>
    </source>
</evidence>
<dbReference type="SUPFAM" id="SSF52540">
    <property type="entry name" value="P-loop containing nucleoside triphosphate hydrolases"/>
    <property type="match status" value="1"/>
</dbReference>
<reference evidence="3" key="1">
    <citation type="submission" date="2015-08" db="EMBL/GenBank/DDBJ databases">
        <authorList>
            <person name="Varghese N."/>
        </authorList>
    </citation>
    <scope>NUCLEOTIDE SEQUENCE [LARGE SCALE GENOMIC DNA]</scope>
    <source>
        <strain evidence="3">JCM 18476</strain>
    </source>
</reference>